<organism evidence="4 5">
    <name type="scientific">Nonlabens tegetincola</name>
    <dbReference type="NCBI Taxonomy" id="323273"/>
    <lineage>
        <taxon>Bacteria</taxon>
        <taxon>Pseudomonadati</taxon>
        <taxon>Bacteroidota</taxon>
        <taxon>Flavobacteriia</taxon>
        <taxon>Flavobacteriales</taxon>
        <taxon>Flavobacteriaceae</taxon>
        <taxon>Nonlabens</taxon>
    </lineage>
</organism>
<dbReference type="eggNOG" id="COG0596">
    <property type="taxonomic scope" value="Bacteria"/>
</dbReference>
<dbReference type="Gene3D" id="3.40.50.1820">
    <property type="entry name" value="alpha/beta hydrolase"/>
    <property type="match status" value="1"/>
</dbReference>
<feature type="signal peptide" evidence="2">
    <location>
        <begin position="1"/>
        <end position="19"/>
    </location>
</feature>
<dbReference type="GO" id="GO:0016787">
    <property type="term" value="F:hydrolase activity"/>
    <property type="evidence" value="ECO:0007669"/>
    <property type="project" value="UniProtKB-KW"/>
</dbReference>
<dbReference type="Proteomes" id="UP000029221">
    <property type="component" value="Unassembled WGS sequence"/>
</dbReference>
<comment type="caution">
    <text evidence="4">The sequence shown here is derived from an EMBL/GenBank/DDBJ whole genome shotgun (WGS) entry which is preliminary data.</text>
</comment>
<dbReference type="InterPro" id="IPR050266">
    <property type="entry name" value="AB_hydrolase_sf"/>
</dbReference>
<dbReference type="PANTHER" id="PTHR43798:SF31">
    <property type="entry name" value="AB HYDROLASE SUPERFAMILY PROTEIN YCLE"/>
    <property type="match status" value="1"/>
</dbReference>
<dbReference type="SUPFAM" id="SSF53474">
    <property type="entry name" value="alpha/beta-Hydrolases"/>
    <property type="match status" value="1"/>
</dbReference>
<feature type="chain" id="PRO_5001861422" evidence="2">
    <location>
        <begin position="20"/>
        <end position="277"/>
    </location>
</feature>
<evidence type="ECO:0000256" key="2">
    <source>
        <dbReference type="SAM" id="SignalP"/>
    </source>
</evidence>
<dbReference type="STRING" id="319236.BST91_11480"/>
<keyword evidence="1 4" id="KW-0378">Hydrolase</keyword>
<name>A0A090Q107_9FLAO</name>
<evidence type="ECO:0000313" key="4">
    <source>
        <dbReference type="EMBL" id="GAK95862.1"/>
    </source>
</evidence>
<dbReference type="EMBL" id="BBML01000001">
    <property type="protein sequence ID" value="GAK95862.1"/>
    <property type="molecule type" value="Genomic_DNA"/>
</dbReference>
<reference evidence="4" key="1">
    <citation type="journal article" date="2014" name="Genome Announc.">
        <title>Draft Genome Sequences of Marine Flavobacterium Nonlabens Strains NR17, NR24, NR27, NR32, NR33, and Ara13.</title>
        <authorList>
            <person name="Nakanishi M."/>
            <person name="Meirelles P."/>
            <person name="Suzuki R."/>
            <person name="Takatani N."/>
            <person name="Mino S."/>
            <person name="Suda W."/>
            <person name="Oshima K."/>
            <person name="Hattori M."/>
            <person name="Ohkuma M."/>
            <person name="Hosokawa M."/>
            <person name="Miyashita K."/>
            <person name="Thompson F.L."/>
            <person name="Niwa A."/>
            <person name="Sawabe T."/>
            <person name="Sawabe T."/>
        </authorList>
    </citation>
    <scope>NUCLEOTIDE SEQUENCE [LARGE SCALE GENOMIC DNA]</scope>
    <source>
        <strain evidence="4">JCM 19294</strain>
    </source>
</reference>
<evidence type="ECO:0000313" key="5">
    <source>
        <dbReference type="Proteomes" id="UP000029221"/>
    </source>
</evidence>
<accession>A0A090Q107</accession>
<proteinExistence type="predicted"/>
<feature type="domain" description="AB hydrolase-1" evidence="3">
    <location>
        <begin position="32"/>
        <end position="153"/>
    </location>
</feature>
<evidence type="ECO:0000259" key="3">
    <source>
        <dbReference type="Pfam" id="PF00561"/>
    </source>
</evidence>
<keyword evidence="5" id="KW-1185">Reference proteome</keyword>
<protein>
    <submittedName>
        <fullName evidence="4">Hydrolase</fullName>
    </submittedName>
</protein>
<evidence type="ECO:0000256" key="1">
    <source>
        <dbReference type="ARBA" id="ARBA00022801"/>
    </source>
</evidence>
<dbReference type="InterPro" id="IPR029058">
    <property type="entry name" value="AB_hydrolase_fold"/>
</dbReference>
<gene>
    <name evidence="4" type="ORF">JCM19294_2644</name>
</gene>
<dbReference type="AlphaFoldDB" id="A0A090Q107"/>
<keyword evidence="2" id="KW-0732">Signal</keyword>
<dbReference type="Pfam" id="PF00561">
    <property type="entry name" value="Abhydrolase_1"/>
    <property type="match status" value="1"/>
</dbReference>
<dbReference type="RefSeq" id="WP_042276655.1">
    <property type="nucleotide sequence ID" value="NZ_BBML01000001.1"/>
</dbReference>
<sequence length="277" mass="30938">MKRIILFAIALFIFSHSNAQNAIKTTVKGSGKPVLLLPGFASDHTVWGSVVTEFKDHNELHLVDYAGFGQVQPIDSLWLPRVLKEIKSYIAQNNTEEWTVVGHSMGGTIATWLAAQENLNIKQVVVIDGLPGTAALMFPGVDPSTLTYDSPYNNQMLTMTDEQFSQMAVMIAQGMTSSPEHQNLVAKSIKKCDRKTYVHGYTDYLKLDVRPLLKQITIPVTILAAGQPYGVEGATQTYKNQYSNLNNYDFHIKADSKHFIMYDAPDWLNEKLQAILD</sequence>
<dbReference type="InterPro" id="IPR000073">
    <property type="entry name" value="AB_hydrolase_1"/>
</dbReference>
<dbReference type="GO" id="GO:0016020">
    <property type="term" value="C:membrane"/>
    <property type="evidence" value="ECO:0007669"/>
    <property type="project" value="TreeGrafter"/>
</dbReference>
<dbReference type="PANTHER" id="PTHR43798">
    <property type="entry name" value="MONOACYLGLYCEROL LIPASE"/>
    <property type="match status" value="1"/>
</dbReference>